<sequence>MFSVLSLVGLLALCTPAVIAIPSHVVAPEHVGTNQQTVVRQAAPVVATKPATVNGITVQLNTTAAGAAISDITTPSAKNASSHTVSSTVLVLVRDSVSGYSAYSGLNAYAIPYQLVAVPQSSVTLPALNSTATHGNFGAIVVLSEVSYDYGGTLGFQSALNTSQWDALYQYQVSFGVRMVRLDVYPSISSGTTSLGGCCDSGVEQYVIITDSDAFPTAGLKTGEGVSTLGLWHYPATITNTTIATEFAQFAPIDGFDDSSTAAVINKIDGRQQMVFFTSFATDWSPTSNFLQHAWIHWATRGLYTGYRRCTLNTQVDDMFLESDIYSPNGTTYQITPADLAQHVTWMEDINSRMPDGSDWFLDIGHNGNGNIEDAEDTDNDNLCNPGSIEYGDQIDTPLEFAKPLGTGTNLWPSTAEKYPFNASCTNLDALKLWWSDSDNLNAFAHVSHTFTHEDQDNATYFDCSREISWNQAWLTQVGIAAADRFSPKGIIPPAITGLHNGDALKAWLDNGISNVVGDNTRPVLMNSINEMWPLMSTVAENGYAGVQISPRWATNIYYNCQLPPCTVLEWINTSAGDGDWYTLLGIEKQTNTRHLLGLHHDAFMFHQANLNYLTAPDTTINGVTDQYSLLQAWMETVVQEMIRLVDWPIVSQKHDDMATGFATRMARDACAPQLTWKTNPTKQTITGVTLTTTGNTCAAEIPITVPGNVTSTKGFTTEQLGSDPLTIWVKMAGSPVGFTLTEAIPL</sequence>
<dbReference type="Pfam" id="PF25117">
    <property type="entry name" value="Agd3_C"/>
    <property type="match status" value="1"/>
</dbReference>
<dbReference type="InterPro" id="IPR050788">
    <property type="entry name" value="Yeast_SRP1/TIP1_CWP"/>
</dbReference>
<dbReference type="PANTHER" id="PTHR31002:SF34">
    <property type="entry name" value="CELL WALL PROTEIN CWP1-RELATED"/>
    <property type="match status" value="1"/>
</dbReference>
<dbReference type="STRING" id="149040.A0A194XB97"/>
<reference evidence="5 6" key="1">
    <citation type="submission" date="2015-10" db="EMBL/GenBank/DDBJ databases">
        <title>Full genome of DAOMC 229536 Phialocephala scopiformis, a fungal endophyte of spruce producing the potent anti-insectan compound rugulosin.</title>
        <authorList>
            <consortium name="DOE Joint Genome Institute"/>
            <person name="Walker A.K."/>
            <person name="Frasz S.L."/>
            <person name="Seifert K.A."/>
            <person name="Miller J.D."/>
            <person name="Mondo S.J."/>
            <person name="Labutti K."/>
            <person name="Lipzen A."/>
            <person name="Dockter R."/>
            <person name="Kennedy M."/>
            <person name="Grigoriev I.V."/>
            <person name="Spatafora J.W."/>
        </authorList>
    </citation>
    <scope>NUCLEOTIDE SEQUENCE [LARGE SCALE GENOMIC DNA]</scope>
    <source>
        <strain evidence="5 6">CBS 120377</strain>
    </source>
</reference>
<accession>A0A194XB97</accession>
<dbReference type="InterPro" id="IPR056827">
    <property type="entry name" value="CBM87_Agd3"/>
</dbReference>
<dbReference type="InterPro" id="IPR056825">
    <property type="entry name" value="Agd3_C"/>
</dbReference>
<evidence type="ECO:0000313" key="5">
    <source>
        <dbReference type="EMBL" id="KUJ17441.1"/>
    </source>
</evidence>
<dbReference type="GeneID" id="28826592"/>
<evidence type="ECO:0000259" key="3">
    <source>
        <dbReference type="Pfam" id="PF25116"/>
    </source>
</evidence>
<dbReference type="Pfam" id="PF25115">
    <property type="entry name" value="Agd3_CE"/>
    <property type="match status" value="1"/>
</dbReference>
<feature type="signal peptide" evidence="1">
    <location>
        <begin position="1"/>
        <end position="20"/>
    </location>
</feature>
<dbReference type="PANTHER" id="PTHR31002">
    <property type="entry name" value="SERIPAUPERIN"/>
    <property type="match status" value="1"/>
</dbReference>
<dbReference type="AlphaFoldDB" id="A0A194XB97"/>
<evidence type="ECO:0000259" key="4">
    <source>
        <dbReference type="Pfam" id="PF25117"/>
    </source>
</evidence>
<name>A0A194XB97_MOLSC</name>
<evidence type="ECO:0000256" key="1">
    <source>
        <dbReference type="SAM" id="SignalP"/>
    </source>
</evidence>
<evidence type="ECO:0000259" key="2">
    <source>
        <dbReference type="Pfam" id="PF25115"/>
    </source>
</evidence>
<organism evidence="5 6">
    <name type="scientific">Mollisia scopiformis</name>
    <name type="common">Conifer needle endophyte fungus</name>
    <name type="synonym">Phialocephala scopiformis</name>
    <dbReference type="NCBI Taxonomy" id="149040"/>
    <lineage>
        <taxon>Eukaryota</taxon>
        <taxon>Fungi</taxon>
        <taxon>Dikarya</taxon>
        <taxon>Ascomycota</taxon>
        <taxon>Pezizomycotina</taxon>
        <taxon>Leotiomycetes</taxon>
        <taxon>Helotiales</taxon>
        <taxon>Mollisiaceae</taxon>
        <taxon>Mollisia</taxon>
    </lineage>
</organism>
<evidence type="ECO:0000313" key="6">
    <source>
        <dbReference type="Proteomes" id="UP000070700"/>
    </source>
</evidence>
<evidence type="ECO:0008006" key="7">
    <source>
        <dbReference type="Google" id="ProtNLM"/>
    </source>
</evidence>
<feature type="domain" description="Agd3 deacetylase" evidence="2">
    <location>
        <begin position="312"/>
        <end position="675"/>
    </location>
</feature>
<dbReference type="RefSeq" id="XP_018071796.1">
    <property type="nucleotide sequence ID" value="XM_018216866.1"/>
</dbReference>
<keyword evidence="1" id="KW-0732">Signal</keyword>
<dbReference type="Proteomes" id="UP000070700">
    <property type="component" value="Unassembled WGS sequence"/>
</dbReference>
<feature type="domain" description="Agd3 CBM87" evidence="3">
    <location>
        <begin position="85"/>
        <end position="298"/>
    </location>
</feature>
<dbReference type="Pfam" id="PF25116">
    <property type="entry name" value="CBM87_Agd3"/>
    <property type="match status" value="1"/>
</dbReference>
<dbReference type="EMBL" id="KQ947414">
    <property type="protein sequence ID" value="KUJ17441.1"/>
    <property type="molecule type" value="Genomic_DNA"/>
</dbReference>
<dbReference type="InParanoid" id="A0A194XB97"/>
<gene>
    <name evidence="5" type="ORF">LY89DRAFT_696869</name>
</gene>
<feature type="domain" description="Agd3 C-terminal" evidence="4">
    <location>
        <begin position="683"/>
        <end position="745"/>
    </location>
</feature>
<feature type="chain" id="PRO_5008268091" description="Extracellular serine-rich protein" evidence="1">
    <location>
        <begin position="21"/>
        <end position="747"/>
    </location>
</feature>
<keyword evidence="6" id="KW-1185">Reference proteome</keyword>
<dbReference type="KEGG" id="psco:LY89DRAFT_696869"/>
<protein>
    <recommendedName>
        <fullName evidence="7">Extracellular serine-rich protein</fullName>
    </recommendedName>
</protein>
<proteinExistence type="predicted"/>
<dbReference type="OrthoDB" id="2113314at2759"/>
<dbReference type="InterPro" id="IPR056826">
    <property type="entry name" value="Agd3_CE"/>
</dbReference>